<dbReference type="Gene3D" id="3.30.70.100">
    <property type="match status" value="1"/>
</dbReference>
<dbReference type="EMBL" id="FNGE01000019">
    <property type="protein sequence ID" value="SDL70261.1"/>
    <property type="molecule type" value="Genomic_DNA"/>
</dbReference>
<evidence type="ECO:0000313" key="2">
    <source>
        <dbReference type="EMBL" id="SDL70261.1"/>
    </source>
</evidence>
<protein>
    <submittedName>
        <fullName evidence="2">Copper chaperone</fullName>
    </submittedName>
</protein>
<organism evidence="2 3">
    <name type="scientific">Paracoccus chinensis</name>
    <dbReference type="NCBI Taxonomy" id="525640"/>
    <lineage>
        <taxon>Bacteria</taxon>
        <taxon>Pseudomonadati</taxon>
        <taxon>Pseudomonadota</taxon>
        <taxon>Alphaproteobacteria</taxon>
        <taxon>Rhodobacterales</taxon>
        <taxon>Paracoccaceae</taxon>
        <taxon>Paracoccus</taxon>
    </lineage>
</organism>
<dbReference type="GO" id="GO:0046872">
    <property type="term" value="F:metal ion binding"/>
    <property type="evidence" value="ECO:0007669"/>
    <property type="project" value="InterPro"/>
</dbReference>
<dbReference type="InterPro" id="IPR036163">
    <property type="entry name" value="HMA_dom_sf"/>
</dbReference>
<reference evidence="3" key="1">
    <citation type="submission" date="2016-10" db="EMBL/GenBank/DDBJ databases">
        <authorList>
            <person name="Varghese N."/>
            <person name="Submissions S."/>
        </authorList>
    </citation>
    <scope>NUCLEOTIDE SEQUENCE [LARGE SCALE GENOMIC DNA]</scope>
    <source>
        <strain evidence="3">CGMCC 1.7655</strain>
    </source>
</reference>
<dbReference type="InterPro" id="IPR006121">
    <property type="entry name" value="HMA_dom"/>
</dbReference>
<keyword evidence="3" id="KW-1185">Reference proteome</keyword>
<evidence type="ECO:0000259" key="1">
    <source>
        <dbReference type="PROSITE" id="PS50846"/>
    </source>
</evidence>
<dbReference type="AlphaFoldDB" id="A0A1G9M8I4"/>
<dbReference type="CDD" id="cd00371">
    <property type="entry name" value="HMA"/>
    <property type="match status" value="1"/>
</dbReference>
<evidence type="ECO:0000313" key="3">
    <source>
        <dbReference type="Proteomes" id="UP000199555"/>
    </source>
</evidence>
<dbReference type="SUPFAM" id="SSF55008">
    <property type="entry name" value="HMA, heavy metal-associated domain"/>
    <property type="match status" value="1"/>
</dbReference>
<accession>A0A1G9M8I4</accession>
<dbReference type="Pfam" id="PF00403">
    <property type="entry name" value="HMA"/>
    <property type="match status" value="1"/>
</dbReference>
<dbReference type="RefSeq" id="WP_090757102.1">
    <property type="nucleotide sequence ID" value="NZ_FNGE01000019.1"/>
</dbReference>
<dbReference type="Proteomes" id="UP000199555">
    <property type="component" value="Unassembled WGS sequence"/>
</dbReference>
<proteinExistence type="predicted"/>
<dbReference type="STRING" id="525640.SAMN04487971_1193"/>
<feature type="domain" description="HMA" evidence="1">
    <location>
        <begin position="1"/>
        <end position="62"/>
    </location>
</feature>
<gene>
    <name evidence="2" type="ORF">SAMN04487971_1193</name>
</gene>
<dbReference type="OrthoDB" id="9801832at2"/>
<dbReference type="PROSITE" id="PS50846">
    <property type="entry name" value="HMA_2"/>
    <property type="match status" value="1"/>
</dbReference>
<sequence>MRFHLPNMSCGGCARSVTRAIQSVDADARIVIDQNRREVELASDLPRERFASALAAAGYPVAPAAD</sequence>
<name>A0A1G9M8I4_9RHOB</name>